<name>A0A8I1HFT0_ACIPI</name>
<dbReference type="RefSeq" id="WP_200005380.1">
    <property type="nucleotide sequence ID" value="NZ_JAEFCT010000021.1"/>
</dbReference>
<organism evidence="2 3">
    <name type="scientific">Acinetobacter pittii</name>
    <name type="common">Acinetobacter genomosp. 3</name>
    <dbReference type="NCBI Taxonomy" id="48296"/>
    <lineage>
        <taxon>Bacteria</taxon>
        <taxon>Pseudomonadati</taxon>
        <taxon>Pseudomonadota</taxon>
        <taxon>Gammaproteobacteria</taxon>
        <taxon>Moraxellales</taxon>
        <taxon>Moraxellaceae</taxon>
        <taxon>Acinetobacter</taxon>
        <taxon>Acinetobacter calcoaceticus/baumannii complex</taxon>
    </lineage>
</organism>
<proteinExistence type="predicted"/>
<evidence type="ECO:0000313" key="2">
    <source>
        <dbReference type="EMBL" id="MBK1446514.1"/>
    </source>
</evidence>
<dbReference type="AlphaFoldDB" id="A0A8I1HFT0"/>
<dbReference type="InterPro" id="IPR021229">
    <property type="entry name" value="DUF2800"/>
</dbReference>
<evidence type="ECO:0000313" key="3">
    <source>
        <dbReference type="Proteomes" id="UP000660083"/>
    </source>
</evidence>
<dbReference type="EMBL" id="JAEFCT010000021">
    <property type="protein sequence ID" value="MBK1446514.1"/>
    <property type="molecule type" value="Genomic_DNA"/>
</dbReference>
<feature type="compositionally biased region" description="Basic and acidic residues" evidence="1">
    <location>
        <begin position="410"/>
        <end position="423"/>
    </location>
</feature>
<dbReference type="Pfam" id="PF10926">
    <property type="entry name" value="DUF2800"/>
    <property type="match status" value="1"/>
</dbReference>
<reference evidence="2" key="1">
    <citation type="submission" date="2020-12" db="EMBL/GenBank/DDBJ databases">
        <authorList>
            <person name="Chopjitt P."/>
        </authorList>
    </citation>
    <scope>NUCLEOTIDE SEQUENCE</scope>
    <source>
        <strain evidence="2">AP1</strain>
    </source>
</reference>
<dbReference type="Proteomes" id="UP000660083">
    <property type="component" value="Unassembled WGS sequence"/>
</dbReference>
<evidence type="ECO:0000256" key="1">
    <source>
        <dbReference type="SAM" id="MobiDB-lite"/>
    </source>
</evidence>
<comment type="caution">
    <text evidence="2">The sequence shown here is derived from an EMBL/GenBank/DDBJ whole genome shotgun (WGS) entry which is preliminary data.</text>
</comment>
<sequence length="430" mass="47288">MTAHAKLSPSSAHRWMRCAGSVILEKDLPDSSSEHADLGTAAHFLASECLEQGKDAADFEGHTIVIIKGNALWIDATTESPVSNFFTVETEMVENVQIYLDAVRSQADGNELLVEQRVDFSEFVGAEGSFGTSDAVVLTETEIQVHDLKYGKGVKVDAESNEQLALYGLGALATFGMFGDFKQVRMVIHQPRLGYQSESVLTVEELYDFARDAKASVTHIHSLEAGLDEGDMGAIADLDSSFNPGEKQCHWCKAKATCPALQKHLVETIAGEFEDLTQLDLQEEITNATAQVPSFENEQLSRMYAVIPLLEGWIKAVDSTVHQKMHAGEAIPGFKMVQGKKGNRAWTDAEEAEKLLKSMRLKTEQMYDLKLISPTKAAALQKEEVIGPRQWTKIEALITQADGKPTVAPESDKRPALDMKPQFEDLTVSE</sequence>
<protein>
    <submittedName>
        <fullName evidence="2">DUF2800 domain-containing protein</fullName>
    </submittedName>
</protein>
<feature type="region of interest" description="Disordered" evidence="1">
    <location>
        <begin position="402"/>
        <end position="430"/>
    </location>
</feature>
<gene>
    <name evidence="2" type="ORF">JDA50_19135</name>
</gene>
<accession>A0A8I1HFT0</accession>